<evidence type="ECO:0000313" key="2">
    <source>
        <dbReference type="Proteomes" id="UP001066276"/>
    </source>
</evidence>
<sequence length="80" mass="8969">SKAAERSRRMRATVLPLSTLVLMSVQAMRVVSGLWFLRNPDWEALNMLFSSKKPQIHHLTPTHTPREIGCGQLPLCTAKG</sequence>
<dbReference type="AlphaFoldDB" id="A0AAV7QLE8"/>
<gene>
    <name evidence="1" type="ORF">NDU88_006486</name>
</gene>
<dbReference type="Proteomes" id="UP001066276">
    <property type="component" value="Chromosome 6"/>
</dbReference>
<protein>
    <submittedName>
        <fullName evidence="1">Uncharacterized protein</fullName>
    </submittedName>
</protein>
<feature type="non-terminal residue" evidence="1">
    <location>
        <position position="80"/>
    </location>
</feature>
<proteinExistence type="predicted"/>
<dbReference type="EMBL" id="JANPWB010000010">
    <property type="protein sequence ID" value="KAJ1140126.1"/>
    <property type="molecule type" value="Genomic_DNA"/>
</dbReference>
<accession>A0AAV7QLE8</accession>
<keyword evidence="2" id="KW-1185">Reference proteome</keyword>
<reference evidence="1" key="1">
    <citation type="journal article" date="2022" name="bioRxiv">
        <title>Sequencing and chromosome-scale assembly of the giantPleurodeles waltlgenome.</title>
        <authorList>
            <person name="Brown T."/>
            <person name="Elewa A."/>
            <person name="Iarovenko S."/>
            <person name="Subramanian E."/>
            <person name="Araus A.J."/>
            <person name="Petzold A."/>
            <person name="Susuki M."/>
            <person name="Suzuki K.-i.T."/>
            <person name="Hayashi T."/>
            <person name="Toyoda A."/>
            <person name="Oliveira C."/>
            <person name="Osipova E."/>
            <person name="Leigh N.D."/>
            <person name="Simon A."/>
            <person name="Yun M.H."/>
        </authorList>
    </citation>
    <scope>NUCLEOTIDE SEQUENCE</scope>
    <source>
        <strain evidence="1">20211129_DDA</strain>
        <tissue evidence="1">Liver</tissue>
    </source>
</reference>
<feature type="non-terminal residue" evidence="1">
    <location>
        <position position="1"/>
    </location>
</feature>
<comment type="caution">
    <text evidence="1">The sequence shown here is derived from an EMBL/GenBank/DDBJ whole genome shotgun (WGS) entry which is preliminary data.</text>
</comment>
<evidence type="ECO:0000313" key="1">
    <source>
        <dbReference type="EMBL" id="KAJ1140126.1"/>
    </source>
</evidence>
<name>A0AAV7QLE8_PLEWA</name>
<organism evidence="1 2">
    <name type="scientific">Pleurodeles waltl</name>
    <name type="common">Iberian ribbed newt</name>
    <dbReference type="NCBI Taxonomy" id="8319"/>
    <lineage>
        <taxon>Eukaryota</taxon>
        <taxon>Metazoa</taxon>
        <taxon>Chordata</taxon>
        <taxon>Craniata</taxon>
        <taxon>Vertebrata</taxon>
        <taxon>Euteleostomi</taxon>
        <taxon>Amphibia</taxon>
        <taxon>Batrachia</taxon>
        <taxon>Caudata</taxon>
        <taxon>Salamandroidea</taxon>
        <taxon>Salamandridae</taxon>
        <taxon>Pleurodelinae</taxon>
        <taxon>Pleurodeles</taxon>
    </lineage>
</organism>